<proteinExistence type="inferred from homology"/>
<evidence type="ECO:0000256" key="3">
    <source>
        <dbReference type="PROSITE-ProRule" id="PRU01106"/>
    </source>
</evidence>
<dbReference type="Proteomes" id="UP001299596">
    <property type="component" value="Unassembled WGS sequence"/>
</dbReference>
<evidence type="ECO:0000313" key="5">
    <source>
        <dbReference type="EMBL" id="MEB3022101.1"/>
    </source>
</evidence>
<evidence type="ECO:0000313" key="6">
    <source>
        <dbReference type="Proteomes" id="UP001299596"/>
    </source>
</evidence>
<keyword evidence="6" id="KW-1185">Reference proteome</keyword>
<dbReference type="Gene3D" id="3.10.129.10">
    <property type="entry name" value="Hotdog Thioesterase"/>
    <property type="match status" value="2"/>
</dbReference>
<dbReference type="GO" id="GO:0047617">
    <property type="term" value="F:fatty acyl-CoA hydrolase activity"/>
    <property type="evidence" value="ECO:0007669"/>
    <property type="project" value="UniProtKB-EC"/>
</dbReference>
<dbReference type="RefSeq" id="WP_225405317.1">
    <property type="nucleotide sequence ID" value="NZ_JAYJJR010000008.1"/>
</dbReference>
<feature type="domain" description="HotDog ACOT-type" evidence="4">
    <location>
        <begin position="15"/>
        <end position="128"/>
    </location>
</feature>
<evidence type="ECO:0000256" key="1">
    <source>
        <dbReference type="ARBA" id="ARBA00010458"/>
    </source>
</evidence>
<feature type="domain" description="HotDog ACOT-type" evidence="4">
    <location>
        <begin position="175"/>
        <end position="287"/>
    </location>
</feature>
<dbReference type="PROSITE" id="PS51770">
    <property type="entry name" value="HOTDOG_ACOT"/>
    <property type="match status" value="2"/>
</dbReference>
<reference evidence="5 6" key="1">
    <citation type="submission" date="2023-12" db="EMBL/GenBank/DDBJ databases">
        <title>Description of new species of Mycobacterium terrae complex isolated from sewage at the Sao Paulo Zoological Park Foundation in Brazil.</title>
        <authorList>
            <person name="Romagnoli C.L."/>
            <person name="Conceicao E.C."/>
            <person name="Machado E."/>
            <person name="Barreto L.B.P.F."/>
            <person name="Sharma A."/>
            <person name="Silva N.M."/>
            <person name="Marques L.E."/>
            <person name="Juliana M.A."/>
            <person name="Lourenco M.C.S."/>
            <person name="Digiampietri L.A."/>
            <person name="Suffys P.N."/>
            <person name="Viana-Niero C."/>
        </authorList>
    </citation>
    <scope>NUCLEOTIDE SEQUENCE [LARGE SCALE GENOMIC DNA]</scope>
    <source>
        <strain evidence="5 6">MYC098</strain>
    </source>
</reference>
<keyword evidence="2 3" id="KW-0378">Hydrolase</keyword>
<dbReference type="PANTHER" id="PTHR11049">
    <property type="entry name" value="ACYL COENZYME A THIOESTER HYDROLASE"/>
    <property type="match status" value="1"/>
</dbReference>
<dbReference type="PANTHER" id="PTHR11049:SF16">
    <property type="entry name" value="PROTEIN VDLD"/>
    <property type="match status" value="1"/>
</dbReference>
<dbReference type="SUPFAM" id="SSF54637">
    <property type="entry name" value="Thioesterase/thiol ester dehydrase-isomerase"/>
    <property type="match status" value="2"/>
</dbReference>
<comment type="similarity">
    <text evidence="1">Belongs to the acyl coenzyme A hydrolase family.</text>
</comment>
<accession>A0ABU5XII6</accession>
<dbReference type="InterPro" id="IPR006683">
    <property type="entry name" value="Thioestr_dom"/>
</dbReference>
<gene>
    <name evidence="5" type="ORF">K6T79_13710</name>
</gene>
<dbReference type="EC" id="3.1.2.20" evidence="5"/>
<dbReference type="Pfam" id="PF03061">
    <property type="entry name" value="4HBT"/>
    <property type="match status" value="2"/>
</dbReference>
<dbReference type="CDD" id="cd03442">
    <property type="entry name" value="BFIT_BACH"/>
    <property type="match status" value="2"/>
</dbReference>
<evidence type="ECO:0000259" key="4">
    <source>
        <dbReference type="PROSITE" id="PS51770"/>
    </source>
</evidence>
<organism evidence="5 6">
    <name type="scientific">[Mycobacterium] crassicus</name>
    <dbReference type="NCBI Taxonomy" id="2872309"/>
    <lineage>
        <taxon>Bacteria</taxon>
        <taxon>Bacillati</taxon>
        <taxon>Actinomycetota</taxon>
        <taxon>Actinomycetes</taxon>
        <taxon>Mycobacteriales</taxon>
        <taxon>Mycobacteriaceae</taxon>
        <taxon>Mycolicibacter</taxon>
    </lineage>
</organism>
<dbReference type="InterPro" id="IPR040170">
    <property type="entry name" value="Cytosol_ACT"/>
</dbReference>
<dbReference type="InterPro" id="IPR029069">
    <property type="entry name" value="HotDog_dom_sf"/>
</dbReference>
<protein>
    <submittedName>
        <fullName evidence="5">Acyl-CoA thioesterase</fullName>
        <ecNumber evidence="5">3.1.2.20</ecNumber>
    </submittedName>
</protein>
<dbReference type="EMBL" id="JAYJJR010000008">
    <property type="protein sequence ID" value="MEB3022101.1"/>
    <property type="molecule type" value="Genomic_DNA"/>
</dbReference>
<dbReference type="InterPro" id="IPR033120">
    <property type="entry name" value="HOTDOG_ACOT"/>
</dbReference>
<comment type="caution">
    <text evidence="5">The sequence shown here is derived from an EMBL/GenBank/DDBJ whole genome shotgun (WGS) entry which is preliminary data.</text>
</comment>
<evidence type="ECO:0000256" key="2">
    <source>
        <dbReference type="ARBA" id="ARBA00022801"/>
    </source>
</evidence>
<name>A0ABU5XII6_9MYCO</name>
<sequence length="333" mass="36172">MNTTVADQPAETLDRRRSVTFRFLAAPTDVASFGGPVHAGRVLEWIDKAGYACAVGWSRSYCVTAYVGDVRFTRPIESGELVEVTATVVHTGRSSMHLLCSAAAADPTDGIFHEACVCLVIFVAIDDVGRSHPVPAWIPVTDEDKARAADAEMAIGLRADIEQSMATQTYTDDSTATRITTRFLAAPTDVNWGGKVHGGTAMHWIDEAANLCAMRWSGRSTTSAYAGGVRFYRPMQIGHLVELEGRLLHTGDQTMHVSVHVRSGDPRTLDMSLTTHCLTVVTALDDDGQPTEVRQWEPTTPEDRRLNSHAQELVALRKQVIGSALFGVAPQPD</sequence>